<dbReference type="Gene3D" id="3.10.450.80">
    <property type="match status" value="1"/>
</dbReference>
<dbReference type="AlphaFoldDB" id="A0AAN7TM70"/>
<dbReference type="InterPro" id="IPR011332">
    <property type="entry name" value="Ribosomal_zn-bd"/>
</dbReference>
<evidence type="ECO:0000256" key="5">
    <source>
        <dbReference type="ARBA" id="ARBA00009364"/>
    </source>
</evidence>
<comment type="similarity">
    <text evidence="4 14">Belongs to the OST1 family.</text>
</comment>
<evidence type="ECO:0000256" key="10">
    <source>
        <dbReference type="ARBA" id="ARBA00022989"/>
    </source>
</evidence>
<keyword evidence="12 13" id="KW-0687">Ribonucleoprotein</keyword>
<comment type="subunit">
    <text evidence="14">Component of the oligosaccharyltransferase (OST) complex.</text>
</comment>
<dbReference type="GO" id="GO:0018279">
    <property type="term" value="P:protein N-linked glycosylation via asparagine"/>
    <property type="evidence" value="ECO:0007669"/>
    <property type="project" value="TreeGrafter"/>
</dbReference>
<dbReference type="GO" id="GO:0003735">
    <property type="term" value="F:structural constituent of ribosome"/>
    <property type="evidence" value="ECO:0007669"/>
    <property type="project" value="InterPro"/>
</dbReference>
<evidence type="ECO:0000313" key="16">
    <source>
        <dbReference type="EMBL" id="KAK5115761.1"/>
    </source>
</evidence>
<evidence type="ECO:0000256" key="4">
    <source>
        <dbReference type="ARBA" id="ARBA00008905"/>
    </source>
</evidence>
<evidence type="ECO:0000256" key="13">
    <source>
        <dbReference type="RuleBase" id="RU000666"/>
    </source>
</evidence>
<keyword evidence="6 14" id="KW-0812">Transmembrane</keyword>
<sequence>MRLLNWTLVVLTAFASADSNLTHESRNILPSTFKPPQHFRNVNLVRNINLEKSFPRETINVVIENIDSAPQQEYFIPFEQGSIGRVGGLEVKDKKEAERKGFFVDVVEIDPYSATEYYKITLPNALGSKEQLTLSITYYTLSALTPLPAQIGQTDKQYVLHKFSAYAPSAYTTSKQKTKLKLPSVDVPDATTLPLELNAEGKEDPQKQGTSFTYGPYNELPAGSVQEVSVRYDFTKPLVHAKLLERDVEVSHWGNNIAFEERHWLTNRAATLKNHFSRVTYQQSAYYNPPSSALKELRFPLAVGSMDPYFVDDIGNVSTSRFRSNMREANLELKPRYPIFGGWNYNFKVGWNSDLKEYLRRAKGAGDVYVLKVPFFEGPKQAEGVEYERVVVRVILPEGAKNIQFSTSVPLISNTTGLHATFMDTVGRTSLTLISLNVVDEFRDRDLVVTYEYAFSARFRKPLIIAAGLMAVFAVSWVVGNLDVSIGRKQKSPEVRKLNWHTGVTRENRAGVVGDVVNVAGLENENVQRIPSMRYDPVLRVFWTAEKNARKRSVTDRYHQVNVPKTRRTYCKGKDCKKHTQHKVTQYKAGKASQYAQGKRRYDRKQSGYGGQTKPVFHKKAKTTKKVVLRLECTACKTKAQLALKRCKHFELGGDKKTKGAALVF</sequence>
<evidence type="ECO:0000256" key="6">
    <source>
        <dbReference type="ARBA" id="ARBA00022692"/>
    </source>
</evidence>
<reference evidence="16" key="1">
    <citation type="submission" date="2023-08" db="EMBL/GenBank/DDBJ databases">
        <title>Black Yeasts Isolated from many extreme environments.</title>
        <authorList>
            <person name="Coleine C."/>
            <person name="Stajich J.E."/>
            <person name="Selbmann L."/>
        </authorList>
    </citation>
    <scope>NUCLEOTIDE SEQUENCE</scope>
    <source>
        <strain evidence="16">CCFEE 5401</strain>
    </source>
</reference>
<evidence type="ECO:0000256" key="8">
    <source>
        <dbReference type="ARBA" id="ARBA00022824"/>
    </source>
</evidence>
<keyword evidence="11 14" id="KW-0472">Membrane</keyword>
<proteinExistence type="inferred from homology"/>
<evidence type="ECO:0000256" key="9">
    <source>
        <dbReference type="ARBA" id="ARBA00022980"/>
    </source>
</evidence>
<dbReference type="PROSITE" id="PS01172">
    <property type="entry name" value="RIBOSOMAL_L44E"/>
    <property type="match status" value="1"/>
</dbReference>
<keyword evidence="8 14" id="KW-0256">Endoplasmic reticulum</keyword>
<organism evidence="16 17">
    <name type="scientific">Meristemomyces frigidus</name>
    <dbReference type="NCBI Taxonomy" id="1508187"/>
    <lineage>
        <taxon>Eukaryota</taxon>
        <taxon>Fungi</taxon>
        <taxon>Dikarya</taxon>
        <taxon>Ascomycota</taxon>
        <taxon>Pezizomycotina</taxon>
        <taxon>Dothideomycetes</taxon>
        <taxon>Dothideomycetidae</taxon>
        <taxon>Mycosphaerellales</taxon>
        <taxon>Teratosphaeriaceae</taxon>
        <taxon>Meristemomyces</taxon>
    </lineage>
</organism>
<dbReference type="GO" id="GO:1990904">
    <property type="term" value="C:ribonucleoprotein complex"/>
    <property type="evidence" value="ECO:0007669"/>
    <property type="project" value="UniProtKB-KW"/>
</dbReference>
<feature type="signal peptide" evidence="14">
    <location>
        <begin position="1"/>
        <end position="17"/>
    </location>
</feature>
<keyword evidence="7 14" id="KW-0732">Signal</keyword>
<name>A0AAN7TM70_9PEZI</name>
<feature type="region of interest" description="Disordered" evidence="15">
    <location>
        <begin position="588"/>
        <end position="615"/>
    </location>
</feature>
<evidence type="ECO:0000256" key="2">
    <source>
        <dbReference type="ARBA" id="ARBA00004115"/>
    </source>
</evidence>
<evidence type="ECO:0000256" key="11">
    <source>
        <dbReference type="ARBA" id="ARBA00023136"/>
    </source>
</evidence>
<dbReference type="GO" id="GO:0008250">
    <property type="term" value="C:oligosaccharyltransferase complex"/>
    <property type="evidence" value="ECO:0007669"/>
    <property type="project" value="UniProtKB-UniRule"/>
</dbReference>
<keyword evidence="10 14" id="KW-1133">Transmembrane helix</keyword>
<evidence type="ECO:0000256" key="3">
    <source>
        <dbReference type="ARBA" id="ARBA00004922"/>
    </source>
</evidence>
<dbReference type="Proteomes" id="UP001310890">
    <property type="component" value="Unassembled WGS sequence"/>
</dbReference>
<dbReference type="PANTHER" id="PTHR21049">
    <property type="entry name" value="RIBOPHORIN I"/>
    <property type="match status" value="1"/>
</dbReference>
<dbReference type="GO" id="GO:0006412">
    <property type="term" value="P:translation"/>
    <property type="evidence" value="ECO:0007669"/>
    <property type="project" value="InterPro"/>
</dbReference>
<evidence type="ECO:0000313" key="17">
    <source>
        <dbReference type="Proteomes" id="UP001310890"/>
    </source>
</evidence>
<evidence type="ECO:0000256" key="14">
    <source>
        <dbReference type="RuleBase" id="RU361143"/>
    </source>
</evidence>
<gene>
    <name evidence="16" type="ORF">LTR62_000850</name>
</gene>
<comment type="function">
    <text evidence="1 14">Subunit of the oligosaccharyl transferase (OST) complex that catalyzes the initial transfer of a defined glycan (Glc(3)Man(9)GlcNAc(2) in eukaryotes) from the lipid carrier dolichol-pyrophosphate to an asparagine residue within an Asn-X-Ser/Thr consensus motif in nascent polypeptide chains, the first step in protein N-glycosylation. N-glycosylation occurs cotranslationally and the complex associates with the Sec61 complex at the channel-forming translocon complex that mediates protein translocation across the endoplasmic reticulum (ER). All subunits are required for a maximal enzyme activity.</text>
</comment>
<dbReference type="InterPro" id="IPR000552">
    <property type="entry name" value="Ribosomal_eL44"/>
</dbReference>
<feature type="chain" id="PRO_5042671273" description="Dolichyl-diphosphooligosaccharide--protein glycosyltransferase subunit 1" evidence="14">
    <location>
        <begin position="18"/>
        <end position="665"/>
    </location>
</feature>
<comment type="similarity">
    <text evidence="5 13">Belongs to the eukaryotic ribosomal protein eL42 family.</text>
</comment>
<dbReference type="EMBL" id="JAVRRL010000011">
    <property type="protein sequence ID" value="KAK5115761.1"/>
    <property type="molecule type" value="Genomic_DNA"/>
</dbReference>
<evidence type="ECO:0000256" key="12">
    <source>
        <dbReference type="ARBA" id="ARBA00023274"/>
    </source>
</evidence>
<dbReference type="FunFam" id="3.10.450.80:FF:000001">
    <property type="entry name" value="60S ribosomal protein L44"/>
    <property type="match status" value="1"/>
</dbReference>
<dbReference type="InterPro" id="IPR007676">
    <property type="entry name" value="Ribophorin_I"/>
</dbReference>
<dbReference type="InterPro" id="IPR053708">
    <property type="entry name" value="Ribosomal_LSU_eL42"/>
</dbReference>
<dbReference type="SUPFAM" id="SSF57829">
    <property type="entry name" value="Zn-binding ribosomal proteins"/>
    <property type="match status" value="1"/>
</dbReference>
<evidence type="ECO:0000256" key="15">
    <source>
        <dbReference type="SAM" id="MobiDB-lite"/>
    </source>
</evidence>
<dbReference type="Pfam" id="PF04597">
    <property type="entry name" value="Ribophorin_I"/>
    <property type="match status" value="1"/>
</dbReference>
<comment type="subcellular location">
    <subcellularLocation>
        <location evidence="2 14">Endoplasmic reticulum membrane</location>
        <topology evidence="2 14">Single-pass type I membrane protein</topology>
    </subcellularLocation>
</comment>
<evidence type="ECO:0000256" key="7">
    <source>
        <dbReference type="ARBA" id="ARBA00022729"/>
    </source>
</evidence>
<dbReference type="PANTHER" id="PTHR21049:SF0">
    <property type="entry name" value="DOLICHYL-DIPHOSPHOOLIGOSACCHARIDE--PROTEIN GLYCOSYLTRANSFERASE SUBUNIT 1"/>
    <property type="match status" value="1"/>
</dbReference>
<feature type="transmembrane region" description="Helical" evidence="14">
    <location>
        <begin position="463"/>
        <end position="482"/>
    </location>
</feature>
<dbReference type="Pfam" id="PF00935">
    <property type="entry name" value="Ribosomal_L44"/>
    <property type="match status" value="1"/>
</dbReference>
<keyword evidence="9 13" id="KW-0689">Ribosomal protein</keyword>
<comment type="pathway">
    <text evidence="3 14">Protein modification; protein glycosylation.</text>
</comment>
<evidence type="ECO:0000256" key="1">
    <source>
        <dbReference type="ARBA" id="ARBA00002791"/>
    </source>
</evidence>
<comment type="caution">
    <text evidence="16">The sequence shown here is derived from an EMBL/GenBank/DDBJ whole genome shotgun (WGS) entry which is preliminary data.</text>
</comment>
<accession>A0AAN7TM70</accession>
<dbReference type="GO" id="GO:0005840">
    <property type="term" value="C:ribosome"/>
    <property type="evidence" value="ECO:0007669"/>
    <property type="project" value="UniProtKB-KW"/>
</dbReference>
<protein>
    <recommendedName>
        <fullName evidence="14">Dolichyl-diphosphooligosaccharide--protein glycosyltransferase subunit 1</fullName>
    </recommendedName>
</protein>